<dbReference type="NCBIfam" id="TIGR01643">
    <property type="entry name" value="YD_repeat_2x"/>
    <property type="match status" value="1"/>
</dbReference>
<proteinExistence type="predicted"/>
<dbReference type="RefSeq" id="WP_218315639.1">
    <property type="nucleotide sequence ID" value="NZ_JAGSPB010000001.1"/>
</dbReference>
<reference evidence="1 2" key="1">
    <citation type="submission" date="2021-04" db="EMBL/GenBank/DDBJ databases">
        <authorList>
            <person name="Pira H."/>
            <person name="Risdian C."/>
            <person name="Wink J."/>
        </authorList>
    </citation>
    <scope>NUCLEOTIDE SEQUENCE [LARGE SCALE GENOMIC DNA]</scope>
    <source>
        <strain evidence="1 2">WH131</strain>
    </source>
</reference>
<comment type="caution">
    <text evidence="1">The sequence shown here is derived from an EMBL/GenBank/DDBJ whole genome shotgun (WGS) entry which is preliminary data.</text>
</comment>
<dbReference type="InterPro" id="IPR006530">
    <property type="entry name" value="YD"/>
</dbReference>
<name>A0ABS6SJG1_9SPHN</name>
<dbReference type="EMBL" id="JAGSPB010000001">
    <property type="protein sequence ID" value="MBV7265143.1"/>
    <property type="molecule type" value="Genomic_DNA"/>
</dbReference>
<evidence type="ECO:0000313" key="2">
    <source>
        <dbReference type="Proteomes" id="UP000699975"/>
    </source>
</evidence>
<sequence>MEDELFWRGNTVSESRPDGIAVAAGYDGYGRLESYDRTNIGAQSYT</sequence>
<evidence type="ECO:0000313" key="1">
    <source>
        <dbReference type="EMBL" id="MBV7265143.1"/>
    </source>
</evidence>
<gene>
    <name evidence="1" type="ORF">KCG45_03050</name>
</gene>
<organism evidence="1 2">
    <name type="scientific">Erythrobacter ani</name>
    <dbReference type="NCBI Taxonomy" id="2827235"/>
    <lineage>
        <taxon>Bacteria</taxon>
        <taxon>Pseudomonadati</taxon>
        <taxon>Pseudomonadota</taxon>
        <taxon>Alphaproteobacteria</taxon>
        <taxon>Sphingomonadales</taxon>
        <taxon>Erythrobacteraceae</taxon>
        <taxon>Erythrobacter/Porphyrobacter group</taxon>
        <taxon>Erythrobacter</taxon>
    </lineage>
</organism>
<keyword evidence="2" id="KW-1185">Reference proteome</keyword>
<dbReference type="Proteomes" id="UP000699975">
    <property type="component" value="Unassembled WGS sequence"/>
</dbReference>
<accession>A0ABS6SJG1</accession>
<protein>
    <submittedName>
        <fullName evidence="1">Uncharacterized protein</fullName>
    </submittedName>
</protein>